<evidence type="ECO:0000256" key="7">
    <source>
        <dbReference type="ARBA" id="ARBA00022989"/>
    </source>
</evidence>
<comment type="similarity">
    <text evidence="2 12">Belongs to the ELO family.</text>
</comment>
<evidence type="ECO:0000256" key="1">
    <source>
        <dbReference type="ARBA" id="ARBA00004141"/>
    </source>
</evidence>
<evidence type="ECO:0000313" key="14">
    <source>
        <dbReference type="Proteomes" id="UP000007148"/>
    </source>
</evidence>
<dbReference type="FunCoup" id="G4TFM7">
    <property type="interactions" value="291"/>
</dbReference>
<keyword evidence="3 12" id="KW-0444">Lipid biosynthesis</keyword>
<dbReference type="InterPro" id="IPR030457">
    <property type="entry name" value="ELO_CS"/>
</dbReference>
<evidence type="ECO:0000256" key="11">
    <source>
        <dbReference type="ARBA" id="ARBA00047375"/>
    </source>
</evidence>
<evidence type="ECO:0000256" key="3">
    <source>
        <dbReference type="ARBA" id="ARBA00022516"/>
    </source>
</evidence>
<protein>
    <recommendedName>
        <fullName evidence="12">Elongation of fatty acids protein</fullName>
        <ecNumber evidence="12">2.3.1.-</ecNumber>
    </recommendedName>
</protein>
<comment type="catalytic activity">
    <reaction evidence="11">
        <text>a very-long-chain acyl-CoA + malonyl-CoA + H(+) = a very-long-chain 3-oxoacyl-CoA + CO2 + CoA</text>
        <dbReference type="Rhea" id="RHEA:32727"/>
        <dbReference type="ChEBI" id="CHEBI:15378"/>
        <dbReference type="ChEBI" id="CHEBI:16526"/>
        <dbReference type="ChEBI" id="CHEBI:57287"/>
        <dbReference type="ChEBI" id="CHEBI:57384"/>
        <dbReference type="ChEBI" id="CHEBI:90725"/>
        <dbReference type="ChEBI" id="CHEBI:90736"/>
        <dbReference type="EC" id="2.3.1.199"/>
    </reaction>
</comment>
<evidence type="ECO:0000256" key="2">
    <source>
        <dbReference type="ARBA" id="ARBA00007263"/>
    </source>
</evidence>
<dbReference type="InParanoid" id="G4TFM7"/>
<comment type="caution">
    <text evidence="13">The sequence shown here is derived from an EMBL/GenBank/DDBJ whole genome shotgun (WGS) entry which is preliminary data.</text>
</comment>
<dbReference type="GO" id="GO:0030148">
    <property type="term" value="P:sphingolipid biosynthetic process"/>
    <property type="evidence" value="ECO:0007669"/>
    <property type="project" value="TreeGrafter"/>
</dbReference>
<dbReference type="EMBL" id="CAFZ01000073">
    <property type="protein sequence ID" value="CCA70120.1"/>
    <property type="molecule type" value="Genomic_DNA"/>
</dbReference>
<dbReference type="STRING" id="1109443.G4TFM7"/>
<feature type="transmembrane region" description="Helical" evidence="12">
    <location>
        <begin position="36"/>
        <end position="56"/>
    </location>
</feature>
<accession>G4TFM7</accession>
<dbReference type="GO" id="GO:0034625">
    <property type="term" value="P:fatty acid elongation, monounsaturated fatty acid"/>
    <property type="evidence" value="ECO:0007669"/>
    <property type="project" value="TreeGrafter"/>
</dbReference>
<dbReference type="InterPro" id="IPR002076">
    <property type="entry name" value="ELO_fam"/>
</dbReference>
<keyword evidence="14" id="KW-1185">Reference proteome</keyword>
<dbReference type="GO" id="GO:0009922">
    <property type="term" value="F:fatty acid elongase activity"/>
    <property type="evidence" value="ECO:0007669"/>
    <property type="project" value="UniProtKB-EC"/>
</dbReference>
<keyword evidence="8 12" id="KW-0443">Lipid metabolism</keyword>
<keyword evidence="10 12" id="KW-0275">Fatty acid biosynthesis</keyword>
<evidence type="ECO:0000256" key="12">
    <source>
        <dbReference type="RuleBase" id="RU361115"/>
    </source>
</evidence>
<keyword evidence="5 12" id="KW-0812">Transmembrane</keyword>
<keyword evidence="6 12" id="KW-0276">Fatty acid metabolism</keyword>
<dbReference type="EC" id="2.3.1.-" evidence="12"/>
<dbReference type="GO" id="GO:0034626">
    <property type="term" value="P:fatty acid elongation, polyunsaturated fatty acid"/>
    <property type="evidence" value="ECO:0007669"/>
    <property type="project" value="TreeGrafter"/>
</dbReference>
<evidence type="ECO:0000256" key="10">
    <source>
        <dbReference type="ARBA" id="ARBA00023160"/>
    </source>
</evidence>
<evidence type="ECO:0000256" key="4">
    <source>
        <dbReference type="ARBA" id="ARBA00022679"/>
    </source>
</evidence>
<reference evidence="13 14" key="1">
    <citation type="journal article" date="2011" name="PLoS Pathog.">
        <title>Endophytic Life Strategies Decoded by Genome and Transcriptome Analyses of the Mutualistic Root Symbiont Piriformospora indica.</title>
        <authorList>
            <person name="Zuccaro A."/>
            <person name="Lahrmann U."/>
            <person name="Guldener U."/>
            <person name="Langen G."/>
            <person name="Pfiffi S."/>
            <person name="Biedenkopf D."/>
            <person name="Wong P."/>
            <person name="Samans B."/>
            <person name="Grimm C."/>
            <person name="Basiewicz M."/>
            <person name="Murat C."/>
            <person name="Martin F."/>
            <person name="Kogel K.H."/>
        </authorList>
    </citation>
    <scope>NUCLEOTIDE SEQUENCE [LARGE SCALE GENOMIC DNA]</scope>
    <source>
        <strain evidence="13 14">DSM 11827</strain>
    </source>
</reference>
<feature type="transmembrane region" description="Helical" evidence="12">
    <location>
        <begin position="135"/>
        <end position="156"/>
    </location>
</feature>
<dbReference type="PANTHER" id="PTHR11157">
    <property type="entry name" value="FATTY ACID ACYL TRANSFERASE-RELATED"/>
    <property type="match status" value="1"/>
</dbReference>
<comment type="subcellular location">
    <subcellularLocation>
        <location evidence="1">Membrane</location>
        <topology evidence="1">Multi-pass membrane protein</topology>
    </subcellularLocation>
</comment>
<evidence type="ECO:0000256" key="5">
    <source>
        <dbReference type="ARBA" id="ARBA00022692"/>
    </source>
</evidence>
<keyword evidence="4 12" id="KW-0808">Transferase</keyword>
<dbReference type="GO" id="GO:0019367">
    <property type="term" value="P:fatty acid elongation, saturated fatty acid"/>
    <property type="evidence" value="ECO:0007669"/>
    <property type="project" value="TreeGrafter"/>
</dbReference>
<feature type="transmembrane region" description="Helical" evidence="12">
    <location>
        <begin position="168"/>
        <end position="190"/>
    </location>
</feature>
<dbReference type="AlphaFoldDB" id="G4TFM7"/>
<dbReference type="PANTHER" id="PTHR11157:SF134">
    <property type="entry name" value="ELONGATION OF FATTY ACIDS PROTEIN 1-RELATED"/>
    <property type="match status" value="1"/>
</dbReference>
<dbReference type="GO" id="GO:0005789">
    <property type="term" value="C:endoplasmic reticulum membrane"/>
    <property type="evidence" value="ECO:0007669"/>
    <property type="project" value="TreeGrafter"/>
</dbReference>
<dbReference type="HOGENOM" id="CLU_048483_6_1_1"/>
<gene>
    <name evidence="13" type="ORF">PIIN_04059</name>
</gene>
<name>G4TFM7_SERID</name>
<dbReference type="Proteomes" id="UP000007148">
    <property type="component" value="Unassembled WGS sequence"/>
</dbReference>
<evidence type="ECO:0000313" key="13">
    <source>
        <dbReference type="EMBL" id="CCA70120.1"/>
    </source>
</evidence>
<sequence>MSTVPVVAGTVMVYLSTVFAIRDHQKTREPQKLNTLFQIHNFLLSAGSGLLLVLMLEEILPIMWKHGVFYAICGEGAWTERLEFYYLINYYFKYWELVDTVFLALKKKPLTFLHVFHHAATAVLCYTQLDGKTSVSWVVITLNLAVHVLMYYYYFATAGGKKIWWKKYITTMQITQFVIDIVVVYFATYSHFAYMHNLPTVGDCAGDVPAALYGCALLTFYLVLFIDFYRRTYNAKPKGAAKNGVANGKPIANGNGASH</sequence>
<evidence type="ECO:0000256" key="8">
    <source>
        <dbReference type="ARBA" id="ARBA00023098"/>
    </source>
</evidence>
<dbReference type="PROSITE" id="PS01188">
    <property type="entry name" value="ELO"/>
    <property type="match status" value="1"/>
</dbReference>
<feature type="transmembrane region" description="Helical" evidence="12">
    <location>
        <begin position="210"/>
        <end position="229"/>
    </location>
</feature>
<keyword evidence="7 12" id="KW-1133">Transmembrane helix</keyword>
<proteinExistence type="inferred from homology"/>
<dbReference type="GO" id="GO:0042761">
    <property type="term" value="P:very long-chain fatty acid biosynthetic process"/>
    <property type="evidence" value="ECO:0007669"/>
    <property type="project" value="TreeGrafter"/>
</dbReference>
<organism evidence="13 14">
    <name type="scientific">Serendipita indica (strain DSM 11827)</name>
    <name type="common">Root endophyte fungus</name>
    <name type="synonym">Piriformospora indica</name>
    <dbReference type="NCBI Taxonomy" id="1109443"/>
    <lineage>
        <taxon>Eukaryota</taxon>
        <taxon>Fungi</taxon>
        <taxon>Dikarya</taxon>
        <taxon>Basidiomycota</taxon>
        <taxon>Agaricomycotina</taxon>
        <taxon>Agaricomycetes</taxon>
        <taxon>Sebacinales</taxon>
        <taxon>Serendipitaceae</taxon>
        <taxon>Serendipita</taxon>
    </lineage>
</organism>
<evidence type="ECO:0000256" key="9">
    <source>
        <dbReference type="ARBA" id="ARBA00023136"/>
    </source>
</evidence>
<keyword evidence="9 12" id="KW-0472">Membrane</keyword>
<dbReference type="OMA" id="WLGTMFM"/>
<dbReference type="Pfam" id="PF01151">
    <property type="entry name" value="ELO"/>
    <property type="match status" value="1"/>
</dbReference>
<comment type="caution">
    <text evidence="12">Lacks conserved residue(s) required for the propagation of feature annotation.</text>
</comment>
<dbReference type="OrthoDB" id="434092at2759"/>
<comment type="catalytic activity">
    <reaction evidence="12">
        <text>an acyl-CoA + malonyl-CoA + H(+) = a 3-oxoacyl-CoA + CO2 + CoA</text>
        <dbReference type="Rhea" id="RHEA:50252"/>
        <dbReference type="ChEBI" id="CHEBI:15378"/>
        <dbReference type="ChEBI" id="CHEBI:16526"/>
        <dbReference type="ChEBI" id="CHEBI:57287"/>
        <dbReference type="ChEBI" id="CHEBI:57384"/>
        <dbReference type="ChEBI" id="CHEBI:58342"/>
        <dbReference type="ChEBI" id="CHEBI:90726"/>
    </reaction>
    <physiologicalReaction direction="left-to-right" evidence="12">
        <dbReference type="Rhea" id="RHEA:50253"/>
    </physiologicalReaction>
</comment>
<dbReference type="eggNOG" id="KOG3071">
    <property type="taxonomic scope" value="Eukaryota"/>
</dbReference>
<evidence type="ECO:0000256" key="6">
    <source>
        <dbReference type="ARBA" id="ARBA00022832"/>
    </source>
</evidence>